<gene>
    <name evidence="1" type="ORF">NS331_04365</name>
</gene>
<comment type="caution">
    <text evidence="1">The sequence shown here is derived from an EMBL/GenBank/DDBJ whole genome shotgun (WGS) entry which is preliminary data.</text>
</comment>
<dbReference type="AlphaFoldDB" id="A0A147H7N8"/>
<sequence>MNEIQWFVRVCELEGLAGGLRELNARVPHRYTGVYRFEGELMRNLELVDKSGEVRPEHLAVVPFRDSFCQYVLRDGEFRTCDSGRDRRLDGHVYQGVLLSYHGVPVLDDKGELYGSLCHFDSEDKELNDTEFAMMQRVARVLPAFLRSRSAGLPPPV</sequence>
<dbReference type="InterPro" id="IPR029016">
    <property type="entry name" value="GAF-like_dom_sf"/>
</dbReference>
<proteinExistence type="predicted"/>
<protein>
    <recommendedName>
        <fullName evidence="3">GAF domain-containing protein</fullName>
    </recommendedName>
</protein>
<evidence type="ECO:0008006" key="3">
    <source>
        <dbReference type="Google" id="ProtNLM"/>
    </source>
</evidence>
<evidence type="ECO:0000313" key="1">
    <source>
        <dbReference type="EMBL" id="KTT25956.1"/>
    </source>
</evidence>
<dbReference type="SUPFAM" id="SSF55781">
    <property type="entry name" value="GAF domain-like"/>
    <property type="match status" value="1"/>
</dbReference>
<dbReference type="OrthoDB" id="8810170at2"/>
<keyword evidence="2" id="KW-1185">Reference proteome</keyword>
<dbReference type="Gene3D" id="3.30.450.40">
    <property type="match status" value="1"/>
</dbReference>
<evidence type="ECO:0000313" key="2">
    <source>
        <dbReference type="Proteomes" id="UP000072741"/>
    </source>
</evidence>
<dbReference type="EMBL" id="LDSL01000030">
    <property type="protein sequence ID" value="KTT25956.1"/>
    <property type="molecule type" value="Genomic_DNA"/>
</dbReference>
<organism evidence="1 2">
    <name type="scientific">Pseudacidovorax intermedius</name>
    <dbReference type="NCBI Taxonomy" id="433924"/>
    <lineage>
        <taxon>Bacteria</taxon>
        <taxon>Pseudomonadati</taxon>
        <taxon>Pseudomonadota</taxon>
        <taxon>Betaproteobacteria</taxon>
        <taxon>Burkholderiales</taxon>
        <taxon>Comamonadaceae</taxon>
        <taxon>Pseudacidovorax</taxon>
    </lineage>
</organism>
<dbReference type="RefSeq" id="WP_058640780.1">
    <property type="nucleotide sequence ID" value="NZ_LDSL01000030.1"/>
</dbReference>
<reference evidence="1 2" key="1">
    <citation type="journal article" date="2016" name="Front. Microbiol.">
        <title>Genomic Resource of Rice Seed Associated Bacteria.</title>
        <authorList>
            <person name="Midha S."/>
            <person name="Bansal K."/>
            <person name="Sharma S."/>
            <person name="Kumar N."/>
            <person name="Patil P.P."/>
            <person name="Chaudhry V."/>
            <person name="Patil P.B."/>
        </authorList>
    </citation>
    <scope>NUCLEOTIDE SEQUENCE [LARGE SCALE GENOMIC DNA]</scope>
    <source>
        <strain evidence="1 2">NS331</strain>
    </source>
</reference>
<accession>A0A147H7N8</accession>
<dbReference type="Proteomes" id="UP000072741">
    <property type="component" value="Unassembled WGS sequence"/>
</dbReference>
<name>A0A147H7N8_9BURK</name>